<dbReference type="GO" id="GO:0046872">
    <property type="term" value="F:metal ion binding"/>
    <property type="evidence" value="ECO:0007669"/>
    <property type="project" value="UniProtKB-KW"/>
</dbReference>
<dbReference type="SUPFAM" id="SSF53187">
    <property type="entry name" value="Zn-dependent exopeptidases"/>
    <property type="match status" value="1"/>
</dbReference>
<dbReference type="PANTHER" id="PTHR43270:SF12">
    <property type="entry name" value="SUCCINYL-DIAMINOPIMELATE DESUCCINYLASE"/>
    <property type="match status" value="1"/>
</dbReference>
<dbReference type="EC" id="3.4.13.18" evidence="5"/>
<dbReference type="Gene3D" id="3.30.70.360">
    <property type="match status" value="1"/>
</dbReference>
<dbReference type="GO" id="GO:0006508">
    <property type="term" value="P:proteolysis"/>
    <property type="evidence" value="ECO:0007669"/>
    <property type="project" value="UniProtKB-KW"/>
</dbReference>
<organism evidence="5 6">
    <name type="scientific">Parachlamydia acanthamoebae</name>
    <dbReference type="NCBI Taxonomy" id="83552"/>
    <lineage>
        <taxon>Bacteria</taxon>
        <taxon>Pseudomonadati</taxon>
        <taxon>Chlamydiota</taxon>
        <taxon>Chlamydiia</taxon>
        <taxon>Parachlamydiales</taxon>
        <taxon>Parachlamydiaceae</taxon>
        <taxon>Parachlamydia</taxon>
    </lineage>
</organism>
<feature type="domain" description="Peptidase M20 dimerisation" evidence="4">
    <location>
        <begin position="199"/>
        <end position="356"/>
    </location>
</feature>
<comment type="caution">
    <text evidence="5">The sequence shown here is derived from an EMBL/GenBank/DDBJ whole genome shotgun (WGS) entry which is preliminary data.</text>
</comment>
<dbReference type="Gene3D" id="3.40.630.10">
    <property type="entry name" value="Zn peptidases"/>
    <property type="match status" value="1"/>
</dbReference>
<dbReference type="PANTHER" id="PTHR43270">
    <property type="entry name" value="BETA-ALA-HIS DIPEPTIDASE"/>
    <property type="match status" value="1"/>
</dbReference>
<proteinExistence type="predicted"/>
<dbReference type="NCBIfam" id="NF006579">
    <property type="entry name" value="PRK09104.1"/>
    <property type="match status" value="1"/>
</dbReference>
<dbReference type="OMA" id="CNVKFMI"/>
<dbReference type="RefSeq" id="WP_013925653.1">
    <property type="nucleotide sequence ID" value="NZ_JSAM01000106.1"/>
</dbReference>
<gene>
    <name evidence="5" type="primary">cndP2</name>
    <name evidence="5" type="ORF">DB43_HK00140</name>
</gene>
<dbReference type="InterPro" id="IPR036264">
    <property type="entry name" value="Bact_exopeptidase_dim_dom"/>
</dbReference>
<reference evidence="5 6" key="1">
    <citation type="journal article" date="2014" name="Mol. Biol. Evol.">
        <title>Massive expansion of Ubiquitination-related gene families within the Chlamydiae.</title>
        <authorList>
            <person name="Domman D."/>
            <person name="Collingro A."/>
            <person name="Lagkouvardos I."/>
            <person name="Gehre L."/>
            <person name="Weinmaier T."/>
            <person name="Rattei T."/>
            <person name="Subtil A."/>
            <person name="Horn M."/>
        </authorList>
    </citation>
    <scope>NUCLEOTIDE SEQUENCE [LARGE SCALE GENOMIC DNA]</scope>
    <source>
        <strain evidence="5 6">OEW1</strain>
    </source>
</reference>
<protein>
    <submittedName>
        <fullName evidence="5">Cytosolic non-specific dipeptidase</fullName>
        <ecNumber evidence="5">3.4.13.18</ecNumber>
    </submittedName>
</protein>
<evidence type="ECO:0000256" key="2">
    <source>
        <dbReference type="ARBA" id="ARBA00022723"/>
    </source>
</evidence>
<dbReference type="NCBIfam" id="NF006053">
    <property type="entry name" value="PRK08201.1"/>
    <property type="match status" value="1"/>
</dbReference>
<dbReference type="Pfam" id="PF01546">
    <property type="entry name" value="Peptidase_M20"/>
    <property type="match status" value="1"/>
</dbReference>
<evidence type="ECO:0000256" key="1">
    <source>
        <dbReference type="ARBA" id="ARBA00022670"/>
    </source>
</evidence>
<sequence>MVQKHLTELQSYFTENKSRILEEFFTFLRFQSISSEPEFQGAMLDCIAWLKDYIQKIGFEVEIWKTEGHPILFASNLNAGPSKPTLLIYNHYDVQPVDPLELWKSPPFEPVQRGQEIFARGAQDNKGQCFYVLQALRAMWEKSGQYPLNIKLCIEGEEEMGSGSLAKILPHKKVELKADYLAVVDMGINKPTEPAVTLGIRGIVTMDVEVTGSSFDLHSGSHGGMVYNPIHALSELIAKLRDEKGKIRIPHFYDDVLEVSEDERSCLALDFDAEEYAHTFGTKATGGEKTFTPLERAWIRPTIEINGIHGGYCGDGFKTVIPSKAYAKVSCRLVPNQSPQKIGQLVASFFEENAPDGIKVNVHLHEGGGTAVRANHQSKVLKAFAKAYEEVFDAPCQYIFSGGSIPVVTKLAETSESEILLLGLGLPDDQIHAPNEHFGVDRLEKGFMVISRGIELLGNE</sequence>
<keyword evidence="1" id="KW-0645">Protease</keyword>
<dbReference type="InterPro" id="IPR051458">
    <property type="entry name" value="Cyt/Met_Dipeptidase"/>
</dbReference>
<dbReference type="InterPro" id="IPR002933">
    <property type="entry name" value="Peptidase_M20"/>
</dbReference>
<evidence type="ECO:0000256" key="3">
    <source>
        <dbReference type="ARBA" id="ARBA00022801"/>
    </source>
</evidence>
<dbReference type="EMBL" id="JSAM01000106">
    <property type="protein sequence ID" value="KIA76741.1"/>
    <property type="molecule type" value="Genomic_DNA"/>
</dbReference>
<name>A0A0C1BZ94_9BACT</name>
<dbReference type="AlphaFoldDB" id="A0A0C1BZ94"/>
<evidence type="ECO:0000313" key="5">
    <source>
        <dbReference type="EMBL" id="KIA76741.1"/>
    </source>
</evidence>
<dbReference type="SUPFAM" id="SSF55031">
    <property type="entry name" value="Bacterial exopeptidase dimerisation domain"/>
    <property type="match status" value="1"/>
</dbReference>
<dbReference type="GO" id="GO:0016805">
    <property type="term" value="F:dipeptidase activity"/>
    <property type="evidence" value="ECO:0007669"/>
    <property type="project" value="UniProtKB-KW"/>
</dbReference>
<evidence type="ECO:0000259" key="4">
    <source>
        <dbReference type="Pfam" id="PF07687"/>
    </source>
</evidence>
<keyword evidence="2" id="KW-0479">Metal-binding</keyword>
<dbReference type="PATRIC" id="fig|83552.4.peg.2102"/>
<dbReference type="InterPro" id="IPR011650">
    <property type="entry name" value="Peptidase_M20_dimer"/>
</dbReference>
<evidence type="ECO:0000313" key="6">
    <source>
        <dbReference type="Proteomes" id="UP000031307"/>
    </source>
</evidence>
<keyword evidence="3 5" id="KW-0378">Hydrolase</keyword>
<accession>A0A0C1BZ94</accession>
<dbReference type="Pfam" id="PF07687">
    <property type="entry name" value="M20_dimer"/>
    <property type="match status" value="1"/>
</dbReference>
<dbReference type="Proteomes" id="UP000031307">
    <property type="component" value="Unassembled WGS sequence"/>
</dbReference>
<keyword evidence="5" id="KW-0224">Dipeptidase</keyword>